<evidence type="ECO:0000313" key="2">
    <source>
        <dbReference type="EMBL" id="KAK5968481.1"/>
    </source>
</evidence>
<keyword evidence="3" id="KW-1185">Reference proteome</keyword>
<feature type="compositionally biased region" description="Polar residues" evidence="1">
    <location>
        <begin position="82"/>
        <end position="102"/>
    </location>
</feature>
<name>A0AAN8EUM0_TRICO</name>
<reference evidence="2 3" key="1">
    <citation type="submission" date="2019-10" db="EMBL/GenBank/DDBJ databases">
        <title>Assembly and Annotation for the nematode Trichostrongylus colubriformis.</title>
        <authorList>
            <person name="Martin J."/>
        </authorList>
    </citation>
    <scope>NUCLEOTIDE SEQUENCE [LARGE SCALE GENOMIC DNA]</scope>
    <source>
        <strain evidence="2">G859</strain>
        <tissue evidence="2">Whole worm</tissue>
    </source>
</reference>
<feature type="compositionally biased region" description="Basic and acidic residues" evidence="1">
    <location>
        <begin position="103"/>
        <end position="116"/>
    </location>
</feature>
<protein>
    <submittedName>
        <fullName evidence="2">Uncharacterized protein</fullName>
    </submittedName>
</protein>
<dbReference type="EMBL" id="WIXE01021335">
    <property type="protein sequence ID" value="KAK5968481.1"/>
    <property type="molecule type" value="Genomic_DNA"/>
</dbReference>
<feature type="compositionally biased region" description="Low complexity" evidence="1">
    <location>
        <begin position="67"/>
        <end position="81"/>
    </location>
</feature>
<feature type="region of interest" description="Disordered" evidence="1">
    <location>
        <begin position="1"/>
        <end position="116"/>
    </location>
</feature>
<organism evidence="2 3">
    <name type="scientific">Trichostrongylus colubriformis</name>
    <name type="common">Black scour worm</name>
    <dbReference type="NCBI Taxonomy" id="6319"/>
    <lineage>
        <taxon>Eukaryota</taxon>
        <taxon>Metazoa</taxon>
        <taxon>Ecdysozoa</taxon>
        <taxon>Nematoda</taxon>
        <taxon>Chromadorea</taxon>
        <taxon>Rhabditida</taxon>
        <taxon>Rhabditina</taxon>
        <taxon>Rhabditomorpha</taxon>
        <taxon>Strongyloidea</taxon>
        <taxon>Trichostrongylidae</taxon>
        <taxon>Trichostrongylus</taxon>
    </lineage>
</organism>
<proteinExistence type="predicted"/>
<accession>A0AAN8EUM0</accession>
<sequence>MRRYEERRRQEELRRQEEQRRRMQQTGWQSGSPGAPGATAYGTQVHVQQHDHYQSDAPSGQYAEFRSSNAHSSHSESSASSQYGFQYDSSSGATHQSSGWQRSRSDQRIHGERIYR</sequence>
<evidence type="ECO:0000256" key="1">
    <source>
        <dbReference type="SAM" id="MobiDB-lite"/>
    </source>
</evidence>
<evidence type="ECO:0000313" key="3">
    <source>
        <dbReference type="Proteomes" id="UP001331761"/>
    </source>
</evidence>
<gene>
    <name evidence="2" type="ORF">GCK32_021991</name>
</gene>
<dbReference type="AlphaFoldDB" id="A0AAN8EUM0"/>
<dbReference type="Proteomes" id="UP001331761">
    <property type="component" value="Unassembled WGS sequence"/>
</dbReference>
<feature type="compositionally biased region" description="Basic and acidic residues" evidence="1">
    <location>
        <begin position="1"/>
        <end position="21"/>
    </location>
</feature>
<comment type="caution">
    <text evidence="2">The sequence shown here is derived from an EMBL/GenBank/DDBJ whole genome shotgun (WGS) entry which is preliminary data.</text>
</comment>